<name>A0A382HBG9_9ZZZZ</name>
<protein>
    <submittedName>
        <fullName evidence="1">Uncharacterized protein</fullName>
    </submittedName>
</protein>
<gene>
    <name evidence="1" type="ORF">METZ01_LOCUS237269</name>
</gene>
<organism evidence="1">
    <name type="scientific">marine metagenome</name>
    <dbReference type="NCBI Taxonomy" id="408172"/>
    <lineage>
        <taxon>unclassified sequences</taxon>
        <taxon>metagenomes</taxon>
        <taxon>ecological metagenomes</taxon>
    </lineage>
</organism>
<dbReference type="AlphaFoldDB" id="A0A382HBG9"/>
<proteinExistence type="predicted"/>
<reference evidence="1" key="1">
    <citation type="submission" date="2018-05" db="EMBL/GenBank/DDBJ databases">
        <authorList>
            <person name="Lanie J.A."/>
            <person name="Ng W.-L."/>
            <person name="Kazmierczak K.M."/>
            <person name="Andrzejewski T.M."/>
            <person name="Davidsen T.M."/>
            <person name="Wayne K.J."/>
            <person name="Tettelin H."/>
            <person name="Glass J.I."/>
            <person name="Rusch D."/>
            <person name="Podicherti R."/>
            <person name="Tsui H.-C.T."/>
            <person name="Winkler M.E."/>
        </authorList>
    </citation>
    <scope>NUCLEOTIDE SEQUENCE</scope>
</reference>
<sequence>MVMKEYQKLVPMTSENDKKLINTKNWL</sequence>
<dbReference type="EMBL" id="UINC01060180">
    <property type="protein sequence ID" value="SVB84415.1"/>
    <property type="molecule type" value="Genomic_DNA"/>
</dbReference>
<accession>A0A382HBG9</accession>
<evidence type="ECO:0000313" key="1">
    <source>
        <dbReference type="EMBL" id="SVB84415.1"/>
    </source>
</evidence>